<keyword evidence="3" id="KW-0472">Membrane</keyword>
<keyword evidence="1" id="KW-0677">Repeat</keyword>
<evidence type="ECO:0000256" key="1">
    <source>
        <dbReference type="ARBA" id="ARBA00022737"/>
    </source>
</evidence>
<dbReference type="SUPFAM" id="SSF48452">
    <property type="entry name" value="TPR-like"/>
    <property type="match status" value="1"/>
</dbReference>
<organism evidence="4 5">
    <name type="scientific">Elysia marginata</name>
    <dbReference type="NCBI Taxonomy" id="1093978"/>
    <lineage>
        <taxon>Eukaryota</taxon>
        <taxon>Metazoa</taxon>
        <taxon>Spiralia</taxon>
        <taxon>Lophotrochozoa</taxon>
        <taxon>Mollusca</taxon>
        <taxon>Gastropoda</taxon>
        <taxon>Heterobranchia</taxon>
        <taxon>Euthyneura</taxon>
        <taxon>Panpulmonata</taxon>
        <taxon>Sacoglossa</taxon>
        <taxon>Placobranchoidea</taxon>
        <taxon>Plakobranchidae</taxon>
        <taxon>Elysia</taxon>
    </lineage>
</organism>
<dbReference type="GO" id="GO:0030968">
    <property type="term" value="P:endoplasmic reticulum unfolded protein response"/>
    <property type="evidence" value="ECO:0007669"/>
    <property type="project" value="TreeGrafter"/>
</dbReference>
<feature type="transmembrane region" description="Helical" evidence="3">
    <location>
        <begin position="56"/>
        <end position="73"/>
    </location>
</feature>
<evidence type="ECO:0000313" key="5">
    <source>
        <dbReference type="Proteomes" id="UP000762676"/>
    </source>
</evidence>
<dbReference type="Pfam" id="PF13431">
    <property type="entry name" value="TPR_17"/>
    <property type="match status" value="1"/>
</dbReference>
<accession>A0AAV4IJ16</accession>
<proteinExistence type="predicted"/>
<reference evidence="4 5" key="1">
    <citation type="journal article" date="2021" name="Elife">
        <title>Chloroplast acquisition without the gene transfer in kleptoplastic sea slugs, Plakobranchus ocellatus.</title>
        <authorList>
            <person name="Maeda T."/>
            <person name="Takahashi S."/>
            <person name="Yoshida T."/>
            <person name="Shimamura S."/>
            <person name="Takaki Y."/>
            <person name="Nagai Y."/>
            <person name="Toyoda A."/>
            <person name="Suzuki Y."/>
            <person name="Arimoto A."/>
            <person name="Ishii H."/>
            <person name="Satoh N."/>
            <person name="Nishiyama T."/>
            <person name="Hasebe M."/>
            <person name="Maruyama T."/>
            <person name="Minagawa J."/>
            <person name="Obokata J."/>
            <person name="Shigenobu S."/>
        </authorList>
    </citation>
    <scope>NUCLEOTIDE SEQUENCE [LARGE SCALE GENOMIC DNA]</scope>
</reference>
<comment type="caution">
    <text evidence="4">The sequence shown here is derived from an EMBL/GenBank/DDBJ whole genome shotgun (WGS) entry which is preliminary data.</text>
</comment>
<keyword evidence="5" id="KW-1185">Reference proteome</keyword>
<dbReference type="InterPro" id="IPR052346">
    <property type="entry name" value="O-mannosyl-transferase_TMTC"/>
</dbReference>
<dbReference type="EMBL" id="BMAT01002600">
    <property type="protein sequence ID" value="GFS09930.1"/>
    <property type="molecule type" value="Genomic_DNA"/>
</dbReference>
<dbReference type="GO" id="GO:0005783">
    <property type="term" value="C:endoplasmic reticulum"/>
    <property type="evidence" value="ECO:0007669"/>
    <property type="project" value="TreeGrafter"/>
</dbReference>
<evidence type="ECO:0000256" key="2">
    <source>
        <dbReference type="ARBA" id="ARBA00022803"/>
    </source>
</evidence>
<dbReference type="Proteomes" id="UP000762676">
    <property type="component" value="Unassembled WGS sequence"/>
</dbReference>
<dbReference type="AlphaFoldDB" id="A0AAV4IJ16"/>
<sequence length="163" mass="17868">MGVAFIVIPFLPASNLLFRVGFVVAERVLYLPSVGFCVLVAVGFQKLSTFKIAKHVALAVFASLFAVFIARSIQRSNEWRSGIVLFKSATKVCPLNAKVHYNIAKTTSEIDEGSIELIIAHYRHAIELSPTYDQAMNNLANLLKDQGQALEAESLLDRAVSVS</sequence>
<dbReference type="PANTHER" id="PTHR44227:SF3">
    <property type="entry name" value="PROTEIN O-MANNOSYL-TRANSFERASE TMTC4"/>
    <property type="match status" value="1"/>
</dbReference>
<keyword evidence="3" id="KW-1133">Transmembrane helix</keyword>
<gene>
    <name evidence="4" type="ORF">ElyMa_001310700</name>
</gene>
<name>A0AAV4IJ16_9GAST</name>
<keyword evidence="3 4" id="KW-0812">Transmembrane</keyword>
<dbReference type="InterPro" id="IPR011990">
    <property type="entry name" value="TPR-like_helical_dom_sf"/>
</dbReference>
<dbReference type="GO" id="GO:0000030">
    <property type="term" value="F:mannosyltransferase activity"/>
    <property type="evidence" value="ECO:0007669"/>
    <property type="project" value="TreeGrafter"/>
</dbReference>
<dbReference type="Gene3D" id="1.25.40.10">
    <property type="entry name" value="Tetratricopeptide repeat domain"/>
    <property type="match status" value="1"/>
</dbReference>
<dbReference type="GO" id="GO:0035269">
    <property type="term" value="P:protein O-linked glycosylation via mannose"/>
    <property type="evidence" value="ECO:0007669"/>
    <property type="project" value="TreeGrafter"/>
</dbReference>
<dbReference type="PANTHER" id="PTHR44227">
    <property type="match status" value="1"/>
</dbReference>
<evidence type="ECO:0000313" key="4">
    <source>
        <dbReference type="EMBL" id="GFS09930.1"/>
    </source>
</evidence>
<protein>
    <submittedName>
        <fullName evidence="4">Transmembrane and TPR repeat-containing protein 4</fullName>
    </submittedName>
</protein>
<evidence type="ECO:0000256" key="3">
    <source>
        <dbReference type="SAM" id="Phobius"/>
    </source>
</evidence>
<keyword evidence="2" id="KW-0802">TPR repeat</keyword>
<feature type="transmembrane region" description="Helical" evidence="3">
    <location>
        <begin position="29"/>
        <end position="44"/>
    </location>
</feature>